<protein>
    <submittedName>
        <fullName evidence="3">Gliding motility-associated C-terminal domain-containing protein</fullName>
    </submittedName>
</protein>
<dbReference type="InterPro" id="IPR014755">
    <property type="entry name" value="Cu-Rt/internalin_Ig-like"/>
</dbReference>
<dbReference type="SUPFAM" id="SSF51126">
    <property type="entry name" value="Pectin lyase-like"/>
    <property type="match status" value="1"/>
</dbReference>
<dbReference type="EMBL" id="CP133721">
    <property type="protein sequence ID" value="WMW76938.1"/>
    <property type="molecule type" value="Genomic_DNA"/>
</dbReference>
<feature type="chain" id="PRO_5046684232" evidence="2">
    <location>
        <begin position="27"/>
        <end position="1790"/>
    </location>
</feature>
<dbReference type="Gene3D" id="2.60.40.1220">
    <property type="match status" value="2"/>
</dbReference>
<gene>
    <name evidence="3" type="ORF">RF683_05405</name>
</gene>
<sequence length="1790" mass="177338">MMKIYNFISVRLILLGVMVSFTKANATNLYVNNTSTTGDIYCTAIGTASGTGTTANPFLTLNAALTAASNGDTIYVDSGTYTGAGNKSLTINKSVTIIGAGSVNTIFTSHTDDRFAAISVNNVHIQGLQLFDFFLAGTTGIGQVILVNTNIVGFELTNVVVKNNYGDSSNGESIYLSSGSSSTFNGLFFSCSGFNGSSGGAIKVDGSTLVLKNSVFSQSRNSDGFGGAIQILGTNPNVSIDKTTFIGNSAKAGGAISQVKGILVVTNSCFNRNYCQGDSSGNTNGGGHYYSTGTITSASFTNCKFEGAFFCASTNPTEYPCQFSSNTSNDGNSISIRGAAGNFTFDTCDFNNSNQPNANFDNGLDFYLDKSGTISVAITNCKFANDMWGGTGTGGSDAVNIWNEDLTSTEFIVSNSGSKQTTANQDGIFGNNYSYALNTGSAPSGNDLAQSASTTVSCISGFAGCTTVVNCTTETNAPIIISCAPNQTLSSCTGTLPDYRPLLSVFDDCSVAIVQSPAPGTLLSSLGNGTHTITFTVSDQSPNSPDATCTMILTLSGCVTCSASLSYSNTSVCKSAGTQTPTFSPSGGTFSSTTGLTINPSTGIITPSSSTVGTYTVTYTPNTADPSCTATFNITIVAAPNAGSNGSVTICSGATVTSSQLFTALGGSPQSGGSWSPTLAGAGTYTYTVSATSPCTGSATATVTVTVQAAPNAGSNGSVIICSGATVTSSQLFAALGGSPQSGGSWSPTLAGAGTYTYTVSATSPCTGSATATVTVTEQSAPNAGSNGSVTICSGATVTSSQLFAALGGSPQSGGTWSPALAGAGTYTYTISATSPCTGSATATVTVTVQAAPNAGSNGSLTICSGATLTTTQLFGALGGSPQSGGSWSPTLAGAGTYTYTISATSPCTGSATATVTVTEQSAPNAGSNGSVTICSGATVTSSQLFAALGGSPQSGGSWSPTLAGAGTYTYTVSATSPCTGSATATVTVTEQSVPNAGSNGSVIICSGATVTSSQLFAALGGSPQSGGSWSPTLAGAGTYTYTVSATSPCTGSATATVTVTEQSAPNAGSNGSVTICSGATVTSSQLFAALGGSPQSGGTWSPALAGAGTYTYTISATSPCTGSATATVTVTVQAAPNAGSNGSLTICSGATLTTTQLFGALGGSPQSGGSWSPTLAGAGTYTYTISATSPCTGSATATVTVTEQSAPNAGSNGSVTICSGATVTSSQLFAALGGSPQSGGSWSPTLAGAGTYIYTVSATSPCTGSATATVTVTEQAAPNAGSNGSLTICSGATLTTTQLFGALGGSPQSGGSWSPTLAGAGTYTYTVSATSPCTGSATATVTVTEQSVPNAGSNGSVTICSGATVTSSQLFAALGGSPQSGGSWSPTLAGAGTYIYTVSATSPCTGSATATVTVTEQAAPNAGSNGSLTICSGATLTTTQLFAALGGSPQSGGSWSPTLAGAGTYTYTVSATSPCTGSATATVTVTEQSAPNAGSNGSVTICSGATVTSSQLFAALGGSPQSGGTWSPTLAGAGTYTYTVSATSPCTGSATATVTVTEQSVPNAGSNGSVTICSGATVTSSQLFAALGGSPQSGGSWSPTLAGAGTYIYTVSATSPCTGSATATVTVTEIIINNFEINSHCNGTNFELFVTPIQANVIYNWYDSNGDLLGSGTTILINEASTYEVRASLSTCFTNKNISIDGIYCDIPKGISPNGDGLNDYWDLSNLNPTKVEIFNRYGIEVYNRENYRNEWNGYTNRGQELPSATYYYVIYFANGVAKTGWVYLNREN</sequence>
<dbReference type="InterPro" id="IPR011050">
    <property type="entry name" value="Pectin_lyase_fold/virulence"/>
</dbReference>
<dbReference type="Gene3D" id="2.160.20.10">
    <property type="entry name" value="Single-stranded right-handed beta-helix, Pectin lyase-like"/>
    <property type="match status" value="1"/>
</dbReference>
<dbReference type="RefSeq" id="WP_309531323.1">
    <property type="nucleotide sequence ID" value="NZ_CP133721.1"/>
</dbReference>
<dbReference type="InterPro" id="IPR026341">
    <property type="entry name" value="T9SS_type_B"/>
</dbReference>
<evidence type="ECO:0000256" key="2">
    <source>
        <dbReference type="SAM" id="SignalP"/>
    </source>
</evidence>
<feature type="signal peptide" evidence="2">
    <location>
        <begin position="1"/>
        <end position="26"/>
    </location>
</feature>
<dbReference type="NCBIfam" id="TIGR04131">
    <property type="entry name" value="Bac_Flav_CTERM"/>
    <property type="match status" value="1"/>
</dbReference>
<dbReference type="Proteomes" id="UP001180481">
    <property type="component" value="Chromosome"/>
</dbReference>
<organism evidence="3 4">
    <name type="scientific">Flavobacterium nakdongensis</name>
    <dbReference type="NCBI Taxonomy" id="3073563"/>
    <lineage>
        <taxon>Bacteria</taxon>
        <taxon>Pseudomonadati</taxon>
        <taxon>Bacteroidota</taxon>
        <taxon>Flavobacteriia</taxon>
        <taxon>Flavobacteriales</taxon>
        <taxon>Flavobacteriaceae</taxon>
        <taxon>Flavobacterium</taxon>
    </lineage>
</organism>
<dbReference type="Pfam" id="PF13585">
    <property type="entry name" value="CHU_C"/>
    <property type="match status" value="1"/>
</dbReference>
<evidence type="ECO:0000313" key="3">
    <source>
        <dbReference type="EMBL" id="WMW76938.1"/>
    </source>
</evidence>
<evidence type="ECO:0000313" key="4">
    <source>
        <dbReference type="Proteomes" id="UP001180481"/>
    </source>
</evidence>
<dbReference type="InterPro" id="IPR012334">
    <property type="entry name" value="Pectin_lyas_fold"/>
</dbReference>
<accession>A0ABY9R6P7</accession>
<proteinExistence type="predicted"/>
<name>A0ABY9R6P7_9FLAO</name>
<keyword evidence="4" id="KW-1185">Reference proteome</keyword>
<evidence type="ECO:0000256" key="1">
    <source>
        <dbReference type="ARBA" id="ARBA00022729"/>
    </source>
</evidence>
<keyword evidence="1 2" id="KW-0732">Signal</keyword>
<reference evidence="3" key="1">
    <citation type="submission" date="2023-09" db="EMBL/GenBank/DDBJ databases">
        <title>Flavobacterium sp. 20NA77.7 isolated from freshwater.</title>
        <authorList>
            <person name="Le V."/>
            <person name="Ko S.-R."/>
            <person name="Ahn C.-Y."/>
            <person name="Oh H.-M."/>
        </authorList>
    </citation>
    <scope>NUCLEOTIDE SEQUENCE</scope>
    <source>
        <strain evidence="3">20NA77.7</strain>
    </source>
</reference>